<dbReference type="EMBL" id="JANPWB010000013">
    <property type="protein sequence ID" value="KAJ1104048.1"/>
    <property type="molecule type" value="Genomic_DNA"/>
</dbReference>
<organism evidence="1 2">
    <name type="scientific">Pleurodeles waltl</name>
    <name type="common">Iberian ribbed newt</name>
    <dbReference type="NCBI Taxonomy" id="8319"/>
    <lineage>
        <taxon>Eukaryota</taxon>
        <taxon>Metazoa</taxon>
        <taxon>Chordata</taxon>
        <taxon>Craniata</taxon>
        <taxon>Vertebrata</taxon>
        <taxon>Euteleostomi</taxon>
        <taxon>Amphibia</taxon>
        <taxon>Batrachia</taxon>
        <taxon>Caudata</taxon>
        <taxon>Salamandroidea</taxon>
        <taxon>Salamandridae</taxon>
        <taxon>Pleurodelinae</taxon>
        <taxon>Pleurodeles</taxon>
    </lineage>
</organism>
<gene>
    <name evidence="1" type="ORF">NDU88_001463</name>
</gene>
<dbReference type="AlphaFoldDB" id="A0AAV7MKI8"/>
<protein>
    <submittedName>
        <fullName evidence="1">Uncharacterized protein</fullName>
    </submittedName>
</protein>
<evidence type="ECO:0000313" key="2">
    <source>
        <dbReference type="Proteomes" id="UP001066276"/>
    </source>
</evidence>
<accession>A0AAV7MKI8</accession>
<comment type="caution">
    <text evidence="1">The sequence shown here is derived from an EMBL/GenBank/DDBJ whole genome shotgun (WGS) entry which is preliminary data.</text>
</comment>
<reference evidence="1" key="1">
    <citation type="journal article" date="2022" name="bioRxiv">
        <title>Sequencing and chromosome-scale assembly of the giantPleurodeles waltlgenome.</title>
        <authorList>
            <person name="Brown T."/>
            <person name="Elewa A."/>
            <person name="Iarovenko S."/>
            <person name="Subramanian E."/>
            <person name="Araus A.J."/>
            <person name="Petzold A."/>
            <person name="Susuki M."/>
            <person name="Suzuki K.-i.T."/>
            <person name="Hayashi T."/>
            <person name="Toyoda A."/>
            <person name="Oliveira C."/>
            <person name="Osipova E."/>
            <person name="Leigh N.D."/>
            <person name="Simon A."/>
            <person name="Yun M.H."/>
        </authorList>
    </citation>
    <scope>NUCLEOTIDE SEQUENCE</scope>
    <source>
        <strain evidence="1">20211129_DDA</strain>
        <tissue evidence="1">Liver</tissue>
    </source>
</reference>
<sequence length="71" mass="8493">MQSSLGHSPFEMLFARQPRTLLDMLSEQWEDTEEKVKDLLTYSRNLRENLHTVWEEAHTALREAQHKLKQI</sequence>
<proteinExistence type="predicted"/>
<keyword evidence="2" id="KW-1185">Reference proteome</keyword>
<evidence type="ECO:0000313" key="1">
    <source>
        <dbReference type="EMBL" id="KAJ1104048.1"/>
    </source>
</evidence>
<dbReference type="Proteomes" id="UP001066276">
    <property type="component" value="Chromosome 9"/>
</dbReference>
<name>A0AAV7MKI8_PLEWA</name>